<accession>A0A1S1RIR2</accession>
<dbReference type="EMBL" id="MAXA01000057">
    <property type="protein sequence ID" value="OHV41036.1"/>
    <property type="molecule type" value="Genomic_DNA"/>
</dbReference>
<dbReference type="AlphaFoldDB" id="A0A1S1RIR2"/>
<evidence type="ECO:0000313" key="1">
    <source>
        <dbReference type="EMBL" id="OHV41036.1"/>
    </source>
</evidence>
<comment type="caution">
    <text evidence="2">The sequence shown here is derived from an EMBL/GenBank/DDBJ whole genome shotgun (WGS) entry which is preliminary data.</text>
</comment>
<dbReference type="Proteomes" id="UP000179769">
    <property type="component" value="Unassembled WGS sequence"/>
</dbReference>
<sequence>MRQRGQAFRHHLRSAHLVEVDLDEAECRQGWQYIPHQTPAIHTGVSSYSNGTFTCCCATSTQADRDLEDGASELELPQSHPVRRRAICPEVASQAEE</sequence>
<organism evidence="2 3">
    <name type="scientific">Parafrankia soli</name>
    <dbReference type="NCBI Taxonomy" id="2599596"/>
    <lineage>
        <taxon>Bacteria</taxon>
        <taxon>Bacillati</taxon>
        <taxon>Actinomycetota</taxon>
        <taxon>Actinomycetes</taxon>
        <taxon>Frankiales</taxon>
        <taxon>Frankiaceae</taxon>
        <taxon>Parafrankia</taxon>
    </lineage>
</organism>
<reference evidence="3" key="1">
    <citation type="submission" date="2016-07" db="EMBL/GenBank/DDBJ databases">
        <title>Frankia sp. NRRL B-16219 Genome sequencing.</title>
        <authorList>
            <person name="Ghodhbane-Gtari F."/>
            <person name="Swanson E."/>
            <person name="Gueddou A."/>
            <person name="Louati M."/>
            <person name="Nouioui I."/>
            <person name="Hezbri K."/>
            <person name="Abebe-Akele F."/>
            <person name="Simpson S."/>
            <person name="Morris K."/>
            <person name="Thomas K."/>
            <person name="Gtari M."/>
            <person name="Tisa L.S."/>
        </authorList>
    </citation>
    <scope>NUCLEOTIDE SEQUENCE [LARGE SCALE GENOMIC DNA]</scope>
    <source>
        <strain evidence="3">NRRL B-16219</strain>
    </source>
</reference>
<name>A0A1S1RIR2_9ACTN</name>
<dbReference type="EMBL" id="MAXA01000011">
    <property type="protein sequence ID" value="OHV45285.1"/>
    <property type="molecule type" value="Genomic_DNA"/>
</dbReference>
<gene>
    <name evidence="2" type="ORF">BBK14_30490</name>
    <name evidence="1" type="ORF">BBK14_32250</name>
</gene>
<reference evidence="2" key="2">
    <citation type="journal article" date="2017" name="Stand. Genomic Sci.">
        <title>Permanent draft genome sequence of Frankia sp. NRRL B-16219 reveals the presence of canonical nod genes, which are highly homologous to those detected in Candidatus Frankia Dg1 genome.</title>
        <authorList>
            <person name="Ktari A."/>
            <person name="Nouioui I."/>
            <person name="Furnholm T."/>
            <person name="Swanson E."/>
            <person name="Ghodhbane-Gtari F."/>
            <person name="Tisa L.S."/>
            <person name="Gtari M."/>
        </authorList>
    </citation>
    <scope>NUCLEOTIDE SEQUENCE</scope>
    <source>
        <strain evidence="2">NRRL B-16219</strain>
    </source>
</reference>
<proteinExistence type="predicted"/>
<protein>
    <submittedName>
        <fullName evidence="2">Uncharacterized protein</fullName>
    </submittedName>
</protein>
<keyword evidence="3" id="KW-1185">Reference proteome</keyword>
<evidence type="ECO:0000313" key="2">
    <source>
        <dbReference type="EMBL" id="OHV45285.1"/>
    </source>
</evidence>
<evidence type="ECO:0000313" key="3">
    <source>
        <dbReference type="Proteomes" id="UP000179769"/>
    </source>
</evidence>